<name>A0ABP7C1Q6_9ACTN</name>
<keyword evidence="2" id="KW-0812">Transmembrane</keyword>
<dbReference type="InterPro" id="IPR057746">
    <property type="entry name" value="CpnT-like_N"/>
</dbReference>
<accession>A0ABP7C1Q6</accession>
<gene>
    <name evidence="4" type="ORF">GCM10022224_042360</name>
</gene>
<feature type="transmembrane region" description="Helical" evidence="2">
    <location>
        <begin position="112"/>
        <end position="141"/>
    </location>
</feature>
<evidence type="ECO:0000259" key="3">
    <source>
        <dbReference type="Pfam" id="PF25547"/>
    </source>
</evidence>
<dbReference type="RefSeq" id="WP_344880449.1">
    <property type="nucleotide sequence ID" value="NZ_BAAAZP010000081.1"/>
</dbReference>
<keyword evidence="2" id="KW-1133">Transmembrane helix</keyword>
<evidence type="ECO:0000256" key="2">
    <source>
        <dbReference type="SAM" id="Phobius"/>
    </source>
</evidence>
<comment type="caution">
    <text evidence="4">The sequence shown here is derived from an EMBL/GenBank/DDBJ whole genome shotgun (WGS) entry which is preliminary data.</text>
</comment>
<organism evidence="4 5">
    <name type="scientific">Nonomuraea antimicrobica</name>
    <dbReference type="NCBI Taxonomy" id="561173"/>
    <lineage>
        <taxon>Bacteria</taxon>
        <taxon>Bacillati</taxon>
        <taxon>Actinomycetota</taxon>
        <taxon>Actinomycetes</taxon>
        <taxon>Streptosporangiales</taxon>
        <taxon>Streptosporangiaceae</taxon>
        <taxon>Nonomuraea</taxon>
    </lineage>
</organism>
<dbReference type="EMBL" id="BAAAZP010000081">
    <property type="protein sequence ID" value="GAA3673601.1"/>
    <property type="molecule type" value="Genomic_DNA"/>
</dbReference>
<feature type="region of interest" description="Disordered" evidence="1">
    <location>
        <begin position="220"/>
        <end position="263"/>
    </location>
</feature>
<dbReference type="Proteomes" id="UP001500902">
    <property type="component" value="Unassembled WGS sequence"/>
</dbReference>
<evidence type="ECO:0000313" key="5">
    <source>
        <dbReference type="Proteomes" id="UP001500902"/>
    </source>
</evidence>
<reference evidence="5" key="1">
    <citation type="journal article" date="2019" name="Int. J. Syst. Evol. Microbiol.">
        <title>The Global Catalogue of Microorganisms (GCM) 10K type strain sequencing project: providing services to taxonomists for standard genome sequencing and annotation.</title>
        <authorList>
            <consortium name="The Broad Institute Genomics Platform"/>
            <consortium name="The Broad Institute Genome Sequencing Center for Infectious Disease"/>
            <person name="Wu L."/>
            <person name="Ma J."/>
        </authorList>
    </citation>
    <scope>NUCLEOTIDE SEQUENCE [LARGE SCALE GENOMIC DNA]</scope>
    <source>
        <strain evidence="5">JCM 16904</strain>
    </source>
</reference>
<dbReference type="Pfam" id="PF25547">
    <property type="entry name" value="WXG100_2"/>
    <property type="match status" value="1"/>
</dbReference>
<proteinExistence type="predicted"/>
<evidence type="ECO:0000313" key="4">
    <source>
        <dbReference type="EMBL" id="GAA3673601.1"/>
    </source>
</evidence>
<evidence type="ECO:0000256" key="1">
    <source>
        <dbReference type="SAM" id="MobiDB-lite"/>
    </source>
</evidence>
<keyword evidence="5" id="KW-1185">Reference proteome</keyword>
<feature type="domain" description="Outer membrane channel protein CpnT-like N-terminal" evidence="3">
    <location>
        <begin position="20"/>
        <end position="142"/>
    </location>
</feature>
<keyword evidence="2" id="KW-0472">Membrane</keyword>
<protein>
    <recommendedName>
        <fullName evidence="3">Outer membrane channel protein CpnT-like N-terminal domain-containing protein</fullName>
    </recommendedName>
</protein>
<sequence>MAITLPAHLQEPFKLLGVEWVPEDEDHIRQCSAALRACADSLDAEVGPEANGAVRHASAGNAGDHIDGLNADWSSYHDENQNSGHLRSLAASLRHLADGQDVYAGFVEIVKFLLILLAAYVMLVVAWAVAMAVISGGVAVAQGRTMVGILRTFARRAVATLRSKLARHFGQAVIRTVERRLRSLLGAKAPRFPPVQKGSRVRAALGRTGMLGASGAAAWTISQNPPTRHPHEPPTSPEKGPRDGKYDLGPPRDPGIPFDDPWPFDPDAKPGLSDYAQWYKWQALQDAEDATPGFDEAADTLRHYLSGSGDDYQVDYDRAYQDDALIRQAVDAEIRRAQENAERLHRETGNQQFQMTGEPISVKNTETKNWEFALGQHSIWGSGDVRVEGNQATMDVTVHAYDRYNFNREDSWINQENGRFETLGWARSYDTHGSLTRTVTWTIK</sequence>